<organism evidence="2 3">
    <name type="scientific">Rubritalea halochordaticola</name>
    <dbReference type="NCBI Taxonomy" id="714537"/>
    <lineage>
        <taxon>Bacteria</taxon>
        <taxon>Pseudomonadati</taxon>
        <taxon>Verrucomicrobiota</taxon>
        <taxon>Verrucomicrobiia</taxon>
        <taxon>Verrucomicrobiales</taxon>
        <taxon>Rubritaleaceae</taxon>
        <taxon>Rubritalea</taxon>
    </lineage>
</organism>
<evidence type="ECO:0000313" key="2">
    <source>
        <dbReference type="EMBL" id="GAA5497018.1"/>
    </source>
</evidence>
<feature type="region of interest" description="Disordered" evidence="1">
    <location>
        <begin position="1"/>
        <end position="29"/>
    </location>
</feature>
<dbReference type="Proteomes" id="UP001424741">
    <property type="component" value="Unassembled WGS sequence"/>
</dbReference>
<protein>
    <submittedName>
        <fullName evidence="2">Uncharacterized protein</fullName>
    </submittedName>
</protein>
<dbReference type="RefSeq" id="WP_346189593.1">
    <property type="nucleotide sequence ID" value="NZ_BAABRL010000011.1"/>
</dbReference>
<dbReference type="EMBL" id="BAABRL010000011">
    <property type="protein sequence ID" value="GAA5497018.1"/>
    <property type="molecule type" value="Genomic_DNA"/>
</dbReference>
<reference evidence="2 3" key="1">
    <citation type="submission" date="2024-02" db="EMBL/GenBank/DDBJ databases">
        <title>Rubritalea halochordaticola NBRC 107102.</title>
        <authorList>
            <person name="Ichikawa N."/>
            <person name="Katano-Makiyama Y."/>
            <person name="Hidaka K."/>
        </authorList>
    </citation>
    <scope>NUCLEOTIDE SEQUENCE [LARGE SCALE GENOMIC DNA]</scope>
    <source>
        <strain evidence="2 3">NBRC 107102</strain>
    </source>
</reference>
<gene>
    <name evidence="2" type="ORF">Rhal01_03206</name>
</gene>
<accession>A0ABP9V2Z1</accession>
<sequence>MESSGELSGHKRRGFTSEAVEREEKRSGQLSVAEIARCKTRYFIDGAVLGSKQFVEDVVTSLKGSYLPTNRKGSGGRLGGRMKSSNLWSLRKLAENGV</sequence>
<keyword evidence="3" id="KW-1185">Reference proteome</keyword>
<name>A0ABP9V2Z1_9BACT</name>
<evidence type="ECO:0000313" key="3">
    <source>
        <dbReference type="Proteomes" id="UP001424741"/>
    </source>
</evidence>
<proteinExistence type="predicted"/>
<evidence type="ECO:0000256" key="1">
    <source>
        <dbReference type="SAM" id="MobiDB-lite"/>
    </source>
</evidence>
<comment type="caution">
    <text evidence="2">The sequence shown here is derived from an EMBL/GenBank/DDBJ whole genome shotgun (WGS) entry which is preliminary data.</text>
</comment>